<proteinExistence type="predicted"/>
<keyword evidence="2" id="KW-1185">Reference proteome</keyword>
<dbReference type="EMBL" id="CP089982">
    <property type="protein sequence ID" value="WXA97042.1"/>
    <property type="molecule type" value="Genomic_DNA"/>
</dbReference>
<evidence type="ECO:0008006" key="3">
    <source>
        <dbReference type="Google" id="ProtNLM"/>
    </source>
</evidence>
<dbReference type="SUPFAM" id="SSF110849">
    <property type="entry name" value="ParB/Sulfiredoxin"/>
    <property type="match status" value="1"/>
</dbReference>
<dbReference type="InterPro" id="IPR036086">
    <property type="entry name" value="ParB/Sulfiredoxin_sf"/>
</dbReference>
<reference evidence="1 2" key="1">
    <citation type="submission" date="2021-12" db="EMBL/GenBank/DDBJ databases">
        <title>Discovery of the Pendulisporaceae a myxobacterial family with distinct sporulation behavior and unique specialized metabolism.</title>
        <authorList>
            <person name="Garcia R."/>
            <person name="Popoff A."/>
            <person name="Bader C.D."/>
            <person name="Loehr J."/>
            <person name="Walesch S."/>
            <person name="Walt C."/>
            <person name="Boldt J."/>
            <person name="Bunk B."/>
            <person name="Haeckl F.J.F.P.J."/>
            <person name="Gunesch A.P."/>
            <person name="Birkelbach J."/>
            <person name="Nuebel U."/>
            <person name="Pietschmann T."/>
            <person name="Bach T."/>
            <person name="Mueller R."/>
        </authorList>
    </citation>
    <scope>NUCLEOTIDE SEQUENCE [LARGE SCALE GENOMIC DNA]</scope>
    <source>
        <strain evidence="1 2">MSr12523</strain>
    </source>
</reference>
<evidence type="ECO:0000313" key="1">
    <source>
        <dbReference type="EMBL" id="WXA97042.1"/>
    </source>
</evidence>
<organism evidence="1 2">
    <name type="scientific">Pendulispora brunnea</name>
    <dbReference type="NCBI Taxonomy" id="2905690"/>
    <lineage>
        <taxon>Bacteria</taxon>
        <taxon>Pseudomonadati</taxon>
        <taxon>Myxococcota</taxon>
        <taxon>Myxococcia</taxon>
        <taxon>Myxococcales</taxon>
        <taxon>Sorangiineae</taxon>
        <taxon>Pendulisporaceae</taxon>
        <taxon>Pendulispora</taxon>
    </lineage>
</organism>
<sequence>MPILLVELPVDVPVLDEPKCPDPDDKFIFDHLVRYCATFDPLPAITVRVDGDVAIVSRGHKYLRAARALGRSTVRAVIASAPTNSNVRAFLVREDVRTLDWDTLRRKEEEEANPKGWHVLFFERPLSDLEREDLEERVGALFGVGEVQILYDDAGPCAEFEAITPILDPEWAAKYLAALLSFSRDRVRILSYQGQRLLPD</sequence>
<dbReference type="RefSeq" id="WP_394847658.1">
    <property type="nucleotide sequence ID" value="NZ_CP089982.1"/>
</dbReference>
<accession>A0ABZ2KHL4</accession>
<evidence type="ECO:0000313" key="2">
    <source>
        <dbReference type="Proteomes" id="UP001379533"/>
    </source>
</evidence>
<protein>
    <recommendedName>
        <fullName evidence="3">ParB/Sulfiredoxin domain-containing protein</fullName>
    </recommendedName>
</protein>
<name>A0ABZ2KHL4_9BACT</name>
<dbReference type="Proteomes" id="UP001379533">
    <property type="component" value="Chromosome"/>
</dbReference>
<gene>
    <name evidence="1" type="ORF">LZC95_09365</name>
</gene>